<sequence>MTSVNGWGGLLAWLWVWACTGGDLQVIAAGSGVCGSGTGAATGPPSVPYTMSGSAGV</sequence>
<reference evidence="2" key="1">
    <citation type="journal article" date="2019" name="Int. J. Syst. Evol. Microbiol.">
        <title>The Global Catalogue of Microorganisms (GCM) 10K type strain sequencing project: providing services to taxonomists for standard genome sequencing and annotation.</title>
        <authorList>
            <consortium name="The Broad Institute Genomics Platform"/>
            <consortium name="The Broad Institute Genome Sequencing Center for Infectious Disease"/>
            <person name="Wu L."/>
            <person name="Ma J."/>
        </authorList>
    </citation>
    <scope>NUCLEOTIDE SEQUENCE [LARGE SCALE GENOMIC DNA]</scope>
    <source>
        <strain evidence="2">JCM 9088</strain>
    </source>
</reference>
<comment type="caution">
    <text evidence="1">The sequence shown here is derived from an EMBL/GenBank/DDBJ whole genome shotgun (WGS) entry which is preliminary data.</text>
</comment>
<evidence type="ECO:0000313" key="2">
    <source>
        <dbReference type="Proteomes" id="UP001500403"/>
    </source>
</evidence>
<organism evidence="1 2">
    <name type="scientific">Streptomyces enissocaesilis</name>
    <dbReference type="NCBI Taxonomy" id="332589"/>
    <lineage>
        <taxon>Bacteria</taxon>
        <taxon>Bacillati</taxon>
        <taxon>Actinomycetota</taxon>
        <taxon>Actinomycetes</taxon>
        <taxon>Kitasatosporales</taxon>
        <taxon>Streptomycetaceae</taxon>
        <taxon>Streptomyces</taxon>
        <taxon>Streptomyces rochei group</taxon>
    </lineage>
</organism>
<evidence type="ECO:0000313" key="1">
    <source>
        <dbReference type="EMBL" id="GAA2955432.1"/>
    </source>
</evidence>
<gene>
    <name evidence="1" type="ORF">GCM10010446_45530</name>
</gene>
<accession>A0ABP6JYF6</accession>
<protein>
    <submittedName>
        <fullName evidence="1">Uncharacterized protein</fullName>
    </submittedName>
</protein>
<name>A0ABP6JYF6_9ACTN</name>
<dbReference type="EMBL" id="BAAAUD010000047">
    <property type="protein sequence ID" value="GAA2955432.1"/>
    <property type="molecule type" value="Genomic_DNA"/>
</dbReference>
<proteinExistence type="predicted"/>
<keyword evidence="2" id="KW-1185">Reference proteome</keyword>
<dbReference type="Proteomes" id="UP001500403">
    <property type="component" value="Unassembled WGS sequence"/>
</dbReference>